<feature type="compositionally biased region" description="Acidic residues" evidence="1">
    <location>
        <begin position="189"/>
        <end position="203"/>
    </location>
</feature>
<protein>
    <recommendedName>
        <fullName evidence="2">Myb-like domain-containing protein</fullName>
    </recommendedName>
</protein>
<accession>A0A9P6T1Q7</accession>
<dbReference type="EMBL" id="JAAAID010000378">
    <property type="protein sequence ID" value="KAG0018248.1"/>
    <property type="molecule type" value="Genomic_DNA"/>
</dbReference>
<name>A0A9P6T1Q7_9FUNG</name>
<gene>
    <name evidence="3" type="ORF">BGZ80_007400</name>
</gene>
<organism evidence="3 4">
    <name type="scientific">Entomortierella chlamydospora</name>
    <dbReference type="NCBI Taxonomy" id="101097"/>
    <lineage>
        <taxon>Eukaryota</taxon>
        <taxon>Fungi</taxon>
        <taxon>Fungi incertae sedis</taxon>
        <taxon>Mucoromycota</taxon>
        <taxon>Mortierellomycotina</taxon>
        <taxon>Mortierellomycetes</taxon>
        <taxon>Mortierellales</taxon>
        <taxon>Mortierellaceae</taxon>
        <taxon>Entomortierella</taxon>
    </lineage>
</organism>
<evidence type="ECO:0000256" key="1">
    <source>
        <dbReference type="SAM" id="MobiDB-lite"/>
    </source>
</evidence>
<dbReference type="InterPro" id="IPR009057">
    <property type="entry name" value="Homeodomain-like_sf"/>
</dbReference>
<evidence type="ECO:0000313" key="4">
    <source>
        <dbReference type="Proteomes" id="UP000703661"/>
    </source>
</evidence>
<keyword evidence="4" id="KW-1185">Reference proteome</keyword>
<reference evidence="3" key="1">
    <citation type="journal article" date="2020" name="Fungal Divers.">
        <title>Resolving the Mortierellaceae phylogeny through synthesis of multi-gene phylogenetics and phylogenomics.</title>
        <authorList>
            <person name="Vandepol N."/>
            <person name="Liber J."/>
            <person name="Desiro A."/>
            <person name="Na H."/>
            <person name="Kennedy M."/>
            <person name="Barry K."/>
            <person name="Grigoriev I.V."/>
            <person name="Miller A.N."/>
            <person name="O'Donnell K."/>
            <person name="Stajich J.E."/>
            <person name="Bonito G."/>
        </authorList>
    </citation>
    <scope>NUCLEOTIDE SEQUENCE</scope>
    <source>
        <strain evidence="3">NRRL 2769</strain>
    </source>
</reference>
<dbReference type="CDD" id="cd00167">
    <property type="entry name" value="SANT"/>
    <property type="match status" value="2"/>
</dbReference>
<feature type="compositionally biased region" description="Polar residues" evidence="1">
    <location>
        <begin position="1"/>
        <end position="13"/>
    </location>
</feature>
<feature type="domain" description="Myb-like" evidence="2">
    <location>
        <begin position="219"/>
        <end position="275"/>
    </location>
</feature>
<evidence type="ECO:0000313" key="3">
    <source>
        <dbReference type="EMBL" id="KAG0018248.1"/>
    </source>
</evidence>
<feature type="compositionally biased region" description="Low complexity" evidence="1">
    <location>
        <begin position="148"/>
        <end position="162"/>
    </location>
</feature>
<feature type="region of interest" description="Disordered" evidence="1">
    <location>
        <begin position="356"/>
        <end position="444"/>
    </location>
</feature>
<feature type="compositionally biased region" description="Polar residues" evidence="1">
    <location>
        <begin position="411"/>
        <end position="429"/>
    </location>
</feature>
<feature type="compositionally biased region" description="Polar residues" evidence="1">
    <location>
        <begin position="391"/>
        <end position="403"/>
    </location>
</feature>
<feature type="domain" description="Myb-like" evidence="2">
    <location>
        <begin position="456"/>
        <end position="502"/>
    </location>
</feature>
<dbReference type="Gene3D" id="1.10.10.60">
    <property type="entry name" value="Homeodomain-like"/>
    <property type="match status" value="2"/>
</dbReference>
<dbReference type="PROSITE" id="PS50090">
    <property type="entry name" value="MYB_LIKE"/>
    <property type="match status" value="3"/>
</dbReference>
<sequence length="561" mass="64637">MTPDSTSFASSTAYRHHKKRSSSTFSFQSRSHMDTTHDNIYNNCSFNANHKQNSDYTGEDSPPPERSSKRKYIMRPWTNAEQESLYIAVEKLKLFGQWHEVKNRMNLDRTAKEIEEEYTRLYAEIPDSDQEWEMDHDHEQVPDHGVALPTPSLTDTSSTTPSARSSQDNMGILFDRSRELSSSSVPEREGEDDEEVDEEDIEDQYSRPQHNQHTPVDVRPARMVRVWTPEQSENLKNLIEVHFPGSYRINWVWVAAQMGNAFTRKQCKNKWEIMRRRMGTEDEINLLKRGYQEFGPSWGQIQEKYLPERSRGGISIMWDLLETREAEQQQNMKKSGPRAIRGASHGRYHSMSSMRAFHRPGGQKEPSPVFDSMGLKQDQQDPRPRRKRTVTSDIGSMDMSTHMFTPRSRNEGAQMQSHQPYTLQGNGVSRHTRHGSDITSLHSSETWGDRSYPMTWTEPLTRRLEELVQQNFPNHQKVNWAKISALMGNNPVVSRDQCKRRWYLISQNNSLQHHHNYKVGNLANDSSMAMETDQTETTTFGGTGSLAGAQPTNGHDAVGQM</sequence>
<comment type="caution">
    <text evidence="3">The sequence shown here is derived from an EMBL/GenBank/DDBJ whole genome shotgun (WGS) entry which is preliminary data.</text>
</comment>
<dbReference type="SUPFAM" id="SSF46689">
    <property type="entry name" value="Homeodomain-like"/>
    <property type="match status" value="2"/>
</dbReference>
<proteinExistence type="predicted"/>
<feature type="region of interest" description="Disordered" evidence="1">
    <location>
        <begin position="134"/>
        <end position="215"/>
    </location>
</feature>
<dbReference type="Proteomes" id="UP000703661">
    <property type="component" value="Unassembled WGS sequence"/>
</dbReference>
<evidence type="ECO:0000259" key="2">
    <source>
        <dbReference type="PROSITE" id="PS50090"/>
    </source>
</evidence>
<feature type="region of interest" description="Disordered" evidence="1">
    <location>
        <begin position="1"/>
        <end position="30"/>
    </location>
</feature>
<dbReference type="InterPro" id="IPR001005">
    <property type="entry name" value="SANT/Myb"/>
</dbReference>
<feature type="region of interest" description="Disordered" evidence="1">
    <location>
        <begin position="541"/>
        <end position="561"/>
    </location>
</feature>
<feature type="domain" description="Myb-like" evidence="2">
    <location>
        <begin position="76"/>
        <end position="122"/>
    </location>
</feature>
<dbReference type="AlphaFoldDB" id="A0A9P6T1Q7"/>
<dbReference type="SMART" id="SM00717">
    <property type="entry name" value="SANT"/>
    <property type="match status" value="4"/>
</dbReference>
<feature type="region of interest" description="Disordered" evidence="1">
    <location>
        <begin position="51"/>
        <end position="73"/>
    </location>
</feature>